<organism evidence="3">
    <name type="scientific">mine drainage metagenome</name>
    <dbReference type="NCBI Taxonomy" id="410659"/>
    <lineage>
        <taxon>unclassified sequences</taxon>
        <taxon>metagenomes</taxon>
        <taxon>ecological metagenomes</taxon>
    </lineage>
</organism>
<evidence type="ECO:0000313" key="3">
    <source>
        <dbReference type="EMBL" id="OIQ85815.1"/>
    </source>
</evidence>
<keyword evidence="2" id="KW-0812">Transmembrane</keyword>
<dbReference type="GO" id="GO:0005886">
    <property type="term" value="C:plasma membrane"/>
    <property type="evidence" value="ECO:0007669"/>
    <property type="project" value="UniProtKB-SubCell"/>
</dbReference>
<dbReference type="EMBL" id="MLJW01000519">
    <property type="protein sequence ID" value="OIQ85815.1"/>
    <property type="molecule type" value="Genomic_DNA"/>
</dbReference>
<dbReference type="AlphaFoldDB" id="A0A1J5R166"/>
<accession>A0A1J5R166</accession>
<reference evidence="3" key="1">
    <citation type="submission" date="2016-10" db="EMBL/GenBank/DDBJ databases">
        <title>Sequence of Gallionella enrichment culture.</title>
        <authorList>
            <person name="Poehlein A."/>
            <person name="Muehling M."/>
            <person name="Daniel R."/>
        </authorList>
    </citation>
    <scope>NUCLEOTIDE SEQUENCE</scope>
</reference>
<keyword evidence="2" id="KW-1133">Transmembrane helix</keyword>
<feature type="transmembrane region" description="Helical" evidence="2">
    <location>
        <begin position="52"/>
        <end position="73"/>
    </location>
</feature>
<feature type="region of interest" description="Disordered" evidence="1">
    <location>
        <begin position="1"/>
        <end position="20"/>
    </location>
</feature>
<keyword evidence="2" id="KW-0472">Membrane</keyword>
<feature type="transmembrane region" description="Helical" evidence="2">
    <location>
        <begin position="186"/>
        <end position="211"/>
    </location>
</feature>
<comment type="caution">
    <text evidence="3">The sequence shown here is derived from an EMBL/GenBank/DDBJ whole genome shotgun (WGS) entry which is preliminary data.</text>
</comment>
<feature type="transmembrane region" description="Helical" evidence="2">
    <location>
        <begin position="265"/>
        <end position="290"/>
    </location>
</feature>
<proteinExistence type="predicted"/>
<evidence type="ECO:0000256" key="2">
    <source>
        <dbReference type="SAM" id="Phobius"/>
    </source>
</evidence>
<protein>
    <submittedName>
        <fullName evidence="3">ABC-2 family transporter protein</fullName>
    </submittedName>
</protein>
<sequence>MATTVVLDRPVPNRPARTGGLRDARDVTRLRVTAWRVIASEWVKFRSLRSTVVTIAIALVVIIGFGALAAGVVSGDVTRPTGPGGGGGGGGAFATNPTAVSLAGMTLAQIIVGILGVLAITGEYSSGMIRATLAAVPRRLPVLWAKVLVIGVSTFVIAVPASFGAFTLGQAILGTGHNTTLSDPGVLRAVLGSAVYLTAIALLGLGLGALLRHTAGAIGALFGLLLVAPGLLPLVLPKSWGDSIVPYLPSNAGESFSSVVPKAGMLSAGGGALVLVAWLVVLLGVSAWLLRRRDA</sequence>
<feature type="transmembrane region" description="Helical" evidence="2">
    <location>
        <begin position="143"/>
        <end position="166"/>
    </location>
</feature>
<feature type="transmembrane region" description="Helical" evidence="2">
    <location>
        <begin position="218"/>
        <end position="236"/>
    </location>
</feature>
<evidence type="ECO:0000256" key="1">
    <source>
        <dbReference type="SAM" id="MobiDB-lite"/>
    </source>
</evidence>
<feature type="transmembrane region" description="Helical" evidence="2">
    <location>
        <begin position="99"/>
        <end position="122"/>
    </location>
</feature>
<dbReference type="PANTHER" id="PTHR37305:SF1">
    <property type="entry name" value="MEMBRANE PROTEIN"/>
    <property type="match status" value="1"/>
</dbReference>
<name>A0A1J5R166_9ZZZZ</name>
<dbReference type="PANTHER" id="PTHR37305">
    <property type="entry name" value="INTEGRAL MEMBRANE PROTEIN-RELATED"/>
    <property type="match status" value="1"/>
</dbReference>
<gene>
    <name evidence="3" type="ORF">GALL_323360</name>
</gene>
<dbReference type="GO" id="GO:0140359">
    <property type="term" value="F:ABC-type transporter activity"/>
    <property type="evidence" value="ECO:0007669"/>
    <property type="project" value="InterPro"/>
</dbReference>